<name>A0A255YUY5_9SPHN</name>
<dbReference type="PANTHER" id="PTHR35561:SF1">
    <property type="entry name" value="RNA 2',3'-CYCLIC PHOSPHODIESTERASE"/>
    <property type="match status" value="1"/>
</dbReference>
<comment type="similarity">
    <text evidence="2">Belongs to the 2H phosphoesterase superfamily. ThpR family.</text>
</comment>
<evidence type="ECO:0000313" key="3">
    <source>
        <dbReference type="EMBL" id="OYQ33056.1"/>
    </source>
</evidence>
<dbReference type="EC" id="3.1.4.58" evidence="2"/>
<proteinExistence type="inferred from homology"/>
<dbReference type="PANTHER" id="PTHR35561">
    <property type="entry name" value="RNA 2',3'-CYCLIC PHOSPHODIESTERASE"/>
    <property type="match status" value="1"/>
</dbReference>
<dbReference type="AlphaFoldDB" id="A0A255YUY5"/>
<feature type="short sequence motif" description="HXTX 1" evidence="2">
    <location>
        <begin position="37"/>
        <end position="40"/>
    </location>
</feature>
<feature type="active site" description="Proton acceptor" evidence="2">
    <location>
        <position position="121"/>
    </location>
</feature>
<protein>
    <recommendedName>
        <fullName evidence="2">RNA 2',3'-cyclic phosphodiesterase</fullName>
        <shortName evidence="2">RNA 2',3'-CPDase</shortName>
        <ecNumber evidence="2">3.1.4.58</ecNumber>
    </recommendedName>
</protein>
<dbReference type="HAMAP" id="MF_01940">
    <property type="entry name" value="RNA_CPDase"/>
    <property type="match status" value="1"/>
</dbReference>
<dbReference type="InterPro" id="IPR009097">
    <property type="entry name" value="Cyclic_Pdiesterase"/>
</dbReference>
<dbReference type="EMBL" id="NOXT01000078">
    <property type="protein sequence ID" value="OYQ33056.1"/>
    <property type="molecule type" value="Genomic_DNA"/>
</dbReference>
<dbReference type="GO" id="GO:0004113">
    <property type="term" value="F:2',3'-cyclic-nucleotide 3'-phosphodiesterase activity"/>
    <property type="evidence" value="ECO:0007669"/>
    <property type="project" value="InterPro"/>
</dbReference>
<feature type="active site" description="Proton donor" evidence="2">
    <location>
        <position position="37"/>
    </location>
</feature>
<feature type="short sequence motif" description="HXTX 2" evidence="2">
    <location>
        <begin position="121"/>
        <end position="124"/>
    </location>
</feature>
<gene>
    <name evidence="3" type="ORF">CHU93_03430</name>
</gene>
<keyword evidence="4" id="KW-1185">Reference proteome</keyword>
<comment type="caution">
    <text evidence="3">The sequence shown here is derived from an EMBL/GenBank/DDBJ whole genome shotgun (WGS) entry which is preliminary data.</text>
</comment>
<dbReference type="Pfam" id="PF13563">
    <property type="entry name" value="2_5_RNA_ligase2"/>
    <property type="match status" value="1"/>
</dbReference>
<organism evidence="3 4">
    <name type="scientific">Sandarakinorhabdus cyanobacteriorum</name>
    <dbReference type="NCBI Taxonomy" id="1981098"/>
    <lineage>
        <taxon>Bacteria</taxon>
        <taxon>Pseudomonadati</taxon>
        <taxon>Pseudomonadota</taxon>
        <taxon>Alphaproteobacteria</taxon>
        <taxon>Sphingomonadales</taxon>
        <taxon>Sphingosinicellaceae</taxon>
        <taxon>Sandarakinorhabdus</taxon>
    </lineage>
</organism>
<evidence type="ECO:0000256" key="1">
    <source>
        <dbReference type="ARBA" id="ARBA00022801"/>
    </source>
</evidence>
<evidence type="ECO:0000313" key="4">
    <source>
        <dbReference type="Proteomes" id="UP000216991"/>
    </source>
</evidence>
<dbReference type="SUPFAM" id="SSF55144">
    <property type="entry name" value="LigT-like"/>
    <property type="match status" value="1"/>
</dbReference>
<dbReference type="GO" id="GO:0008664">
    <property type="term" value="F:RNA 2',3'-cyclic 3'-phosphodiesterase activity"/>
    <property type="evidence" value="ECO:0007669"/>
    <property type="project" value="UniProtKB-EC"/>
</dbReference>
<accession>A0A255YUY5</accession>
<dbReference type="RefSeq" id="WP_094472765.1">
    <property type="nucleotide sequence ID" value="NZ_NOXT01000078.1"/>
</dbReference>
<comment type="function">
    <text evidence="2">Hydrolyzes RNA 2',3'-cyclic phosphodiester to an RNA 2'-phosphomonoester.</text>
</comment>
<keyword evidence="1 2" id="KW-0378">Hydrolase</keyword>
<dbReference type="Proteomes" id="UP000216991">
    <property type="component" value="Unassembled WGS sequence"/>
</dbReference>
<dbReference type="InterPro" id="IPR004175">
    <property type="entry name" value="RNA_CPDase"/>
</dbReference>
<dbReference type="NCBIfam" id="TIGR02258">
    <property type="entry name" value="2_5_ligase"/>
    <property type="match status" value="1"/>
</dbReference>
<comment type="catalytic activity">
    <reaction evidence="2">
        <text>a 3'-end 2',3'-cyclophospho-ribonucleotide-RNA + H2O = a 3'-end 2'-phospho-ribonucleotide-RNA + H(+)</text>
        <dbReference type="Rhea" id="RHEA:11828"/>
        <dbReference type="Rhea" id="RHEA-COMP:10464"/>
        <dbReference type="Rhea" id="RHEA-COMP:17353"/>
        <dbReference type="ChEBI" id="CHEBI:15377"/>
        <dbReference type="ChEBI" id="CHEBI:15378"/>
        <dbReference type="ChEBI" id="CHEBI:83064"/>
        <dbReference type="ChEBI" id="CHEBI:173113"/>
        <dbReference type="EC" id="3.1.4.58"/>
    </reaction>
</comment>
<sequence length="176" mass="19004">MMRLFVGLELPAPVTVALLGAMGGVAGARWQRAEQLHLTLRFIGEVDRHQAQDIVAALGRVNIKAFQAELGEAGLFEHRGRIDTLWVGVRPADRLAALAKAVDAALAGAGIARETRAFVPHVTLARGRTMIGAAGWPQAPLPRTGWMVDKFALFESRMGKDGSDYAVIARWPARMA</sequence>
<dbReference type="Gene3D" id="3.90.1140.10">
    <property type="entry name" value="Cyclic phosphodiesterase"/>
    <property type="match status" value="1"/>
</dbReference>
<reference evidence="3 4" key="1">
    <citation type="submission" date="2017-07" db="EMBL/GenBank/DDBJ databases">
        <title>Sandarakinorhabdus cyanobacteriorum sp. nov., a novel bacterium isolated from cyanobacterial aggregates in a eutrophic lake.</title>
        <authorList>
            <person name="Cai H."/>
        </authorList>
    </citation>
    <scope>NUCLEOTIDE SEQUENCE [LARGE SCALE GENOMIC DNA]</scope>
    <source>
        <strain evidence="3 4">TH057</strain>
    </source>
</reference>
<evidence type="ECO:0000256" key="2">
    <source>
        <dbReference type="HAMAP-Rule" id="MF_01940"/>
    </source>
</evidence>
<dbReference type="OrthoDB" id="9793819at2"/>